<dbReference type="Proteomes" id="UP000669179">
    <property type="component" value="Unassembled WGS sequence"/>
</dbReference>
<reference evidence="2" key="1">
    <citation type="submission" date="2021-03" db="EMBL/GenBank/DDBJ databases">
        <authorList>
            <person name="Kanchanasin P."/>
            <person name="Saeng-In P."/>
            <person name="Phongsopitanun W."/>
            <person name="Yuki M."/>
            <person name="Kudo T."/>
            <person name="Ohkuma M."/>
            <person name="Tanasupawat S."/>
        </authorList>
    </citation>
    <scope>NUCLEOTIDE SEQUENCE</scope>
    <source>
        <strain evidence="2">GKU 128</strain>
    </source>
</reference>
<proteinExistence type="predicted"/>
<sequence length="54" mass="6211">MARDAELDSLQTTAEPWEAHDRMVMATGFWVMPRQLPAPTKTPMIKTPTRRVSR</sequence>
<keyword evidence="3" id="KW-1185">Reference proteome</keyword>
<dbReference type="AlphaFoldDB" id="A0A939PSN8"/>
<gene>
    <name evidence="2" type="ORF">J4573_51270</name>
</gene>
<feature type="region of interest" description="Disordered" evidence="1">
    <location>
        <begin position="35"/>
        <end position="54"/>
    </location>
</feature>
<accession>A0A939PSN8</accession>
<evidence type="ECO:0000256" key="1">
    <source>
        <dbReference type="SAM" id="MobiDB-lite"/>
    </source>
</evidence>
<name>A0A939PSN8_9ACTN</name>
<evidence type="ECO:0000313" key="2">
    <source>
        <dbReference type="EMBL" id="MBO2455538.1"/>
    </source>
</evidence>
<protein>
    <submittedName>
        <fullName evidence="2">Uncharacterized protein</fullName>
    </submittedName>
</protein>
<dbReference type="RefSeq" id="WP_208263763.1">
    <property type="nucleotide sequence ID" value="NZ_JAGEOJ010000038.1"/>
</dbReference>
<dbReference type="EMBL" id="JAGEOJ010000038">
    <property type="protein sequence ID" value="MBO2455538.1"/>
    <property type="molecule type" value="Genomic_DNA"/>
</dbReference>
<evidence type="ECO:0000313" key="3">
    <source>
        <dbReference type="Proteomes" id="UP000669179"/>
    </source>
</evidence>
<organism evidence="2 3">
    <name type="scientific">Actinomadura barringtoniae</name>
    <dbReference type="NCBI Taxonomy" id="1427535"/>
    <lineage>
        <taxon>Bacteria</taxon>
        <taxon>Bacillati</taxon>
        <taxon>Actinomycetota</taxon>
        <taxon>Actinomycetes</taxon>
        <taxon>Streptosporangiales</taxon>
        <taxon>Thermomonosporaceae</taxon>
        <taxon>Actinomadura</taxon>
    </lineage>
</organism>
<comment type="caution">
    <text evidence="2">The sequence shown here is derived from an EMBL/GenBank/DDBJ whole genome shotgun (WGS) entry which is preliminary data.</text>
</comment>